<dbReference type="EMBL" id="GBRH01254084">
    <property type="protein sequence ID" value="JAD43811.1"/>
    <property type="molecule type" value="Transcribed_RNA"/>
</dbReference>
<protein>
    <submittedName>
        <fullName evidence="1">Uncharacterized protein</fullName>
    </submittedName>
</protein>
<reference evidence="1" key="1">
    <citation type="submission" date="2014-09" db="EMBL/GenBank/DDBJ databases">
        <authorList>
            <person name="Magalhaes I.L.F."/>
            <person name="Oliveira U."/>
            <person name="Santos F.R."/>
            <person name="Vidigal T.H.D.A."/>
            <person name="Brescovit A.D."/>
            <person name="Santos A.J."/>
        </authorList>
    </citation>
    <scope>NUCLEOTIDE SEQUENCE</scope>
    <source>
        <tissue evidence="1">Shoot tissue taken approximately 20 cm above the soil surface</tissue>
    </source>
</reference>
<evidence type="ECO:0000313" key="1">
    <source>
        <dbReference type="EMBL" id="JAD43811.1"/>
    </source>
</evidence>
<dbReference type="AlphaFoldDB" id="A0A0A8ZYA1"/>
<proteinExistence type="predicted"/>
<reference evidence="1" key="2">
    <citation type="journal article" date="2015" name="Data Brief">
        <title>Shoot transcriptome of the giant reed, Arundo donax.</title>
        <authorList>
            <person name="Barrero R.A."/>
            <person name="Guerrero F.D."/>
            <person name="Moolhuijzen P."/>
            <person name="Goolsby J.A."/>
            <person name="Tidwell J."/>
            <person name="Bellgard S.E."/>
            <person name="Bellgard M.I."/>
        </authorList>
    </citation>
    <scope>NUCLEOTIDE SEQUENCE</scope>
    <source>
        <tissue evidence="1">Shoot tissue taken approximately 20 cm above the soil surface</tissue>
    </source>
</reference>
<accession>A0A0A8ZYA1</accession>
<name>A0A0A8ZYA1_ARUDO</name>
<sequence>MCLPDPQAHLLERNTPSMHGLAFVLAGPQLIREP</sequence>
<organism evidence="1">
    <name type="scientific">Arundo donax</name>
    <name type="common">Giant reed</name>
    <name type="synonym">Donax arundinaceus</name>
    <dbReference type="NCBI Taxonomy" id="35708"/>
    <lineage>
        <taxon>Eukaryota</taxon>
        <taxon>Viridiplantae</taxon>
        <taxon>Streptophyta</taxon>
        <taxon>Embryophyta</taxon>
        <taxon>Tracheophyta</taxon>
        <taxon>Spermatophyta</taxon>
        <taxon>Magnoliopsida</taxon>
        <taxon>Liliopsida</taxon>
        <taxon>Poales</taxon>
        <taxon>Poaceae</taxon>
        <taxon>PACMAD clade</taxon>
        <taxon>Arundinoideae</taxon>
        <taxon>Arundineae</taxon>
        <taxon>Arundo</taxon>
    </lineage>
</organism>